<dbReference type="EMBL" id="BPQB01000008">
    <property type="protein sequence ID" value="GJE88195.1"/>
    <property type="molecule type" value="Genomic_DNA"/>
</dbReference>
<reference evidence="1 2" key="1">
    <citation type="submission" date="2021-08" db="EMBL/GenBank/DDBJ databases">
        <title>Draft Genome Sequence of Phanerochaete sordida strain YK-624.</title>
        <authorList>
            <person name="Mori T."/>
            <person name="Dohra H."/>
            <person name="Suzuki T."/>
            <person name="Kawagishi H."/>
            <person name="Hirai H."/>
        </authorList>
    </citation>
    <scope>NUCLEOTIDE SEQUENCE [LARGE SCALE GENOMIC DNA]</scope>
    <source>
        <strain evidence="1 2">YK-624</strain>
    </source>
</reference>
<comment type="caution">
    <text evidence="1">The sequence shown here is derived from an EMBL/GenBank/DDBJ whole genome shotgun (WGS) entry which is preliminary data.</text>
</comment>
<dbReference type="Proteomes" id="UP000703269">
    <property type="component" value="Unassembled WGS sequence"/>
</dbReference>
<proteinExistence type="predicted"/>
<organism evidence="1 2">
    <name type="scientific">Phanerochaete sordida</name>
    <dbReference type="NCBI Taxonomy" id="48140"/>
    <lineage>
        <taxon>Eukaryota</taxon>
        <taxon>Fungi</taxon>
        <taxon>Dikarya</taxon>
        <taxon>Basidiomycota</taxon>
        <taxon>Agaricomycotina</taxon>
        <taxon>Agaricomycetes</taxon>
        <taxon>Polyporales</taxon>
        <taxon>Phanerochaetaceae</taxon>
        <taxon>Phanerochaete</taxon>
    </lineage>
</organism>
<accession>A0A9P3LAH7</accession>
<keyword evidence="2" id="KW-1185">Reference proteome</keyword>
<evidence type="ECO:0000313" key="2">
    <source>
        <dbReference type="Proteomes" id="UP000703269"/>
    </source>
</evidence>
<evidence type="ECO:0000313" key="1">
    <source>
        <dbReference type="EMBL" id="GJE88195.1"/>
    </source>
</evidence>
<gene>
    <name evidence="1" type="ORF">PsYK624_042780</name>
</gene>
<protein>
    <submittedName>
        <fullName evidence="1">Uncharacterized protein</fullName>
    </submittedName>
</protein>
<dbReference type="AlphaFoldDB" id="A0A9P3LAH7"/>
<sequence length="72" mass="8220">MAVSIDTRQDLFDLTRSLKYIHVFAGENVQSNIDSLVDRDSMHHELVEDMFCSGNCIALLAARSCFIYCHRP</sequence>
<name>A0A9P3LAH7_9APHY</name>